<evidence type="ECO:0000313" key="1">
    <source>
        <dbReference type="EMBL" id="MFD1149490.1"/>
    </source>
</evidence>
<dbReference type="InterPro" id="IPR011989">
    <property type="entry name" value="ARM-like"/>
</dbReference>
<evidence type="ECO:0008006" key="3">
    <source>
        <dbReference type="Google" id="ProtNLM"/>
    </source>
</evidence>
<dbReference type="EMBL" id="JBHTLK010000108">
    <property type="protein sequence ID" value="MFD1149490.1"/>
    <property type="molecule type" value="Genomic_DNA"/>
</dbReference>
<dbReference type="RefSeq" id="WP_380724896.1">
    <property type="nucleotide sequence ID" value="NZ_JBHTLK010000108.1"/>
</dbReference>
<dbReference type="SUPFAM" id="SSF48371">
    <property type="entry name" value="ARM repeat"/>
    <property type="match status" value="1"/>
</dbReference>
<dbReference type="InterPro" id="IPR016024">
    <property type="entry name" value="ARM-type_fold"/>
</dbReference>
<dbReference type="Gene3D" id="1.25.10.10">
    <property type="entry name" value="Leucine-rich Repeat Variant"/>
    <property type="match status" value="1"/>
</dbReference>
<gene>
    <name evidence="1" type="ORF">ACFQ3T_20345</name>
</gene>
<comment type="caution">
    <text evidence="1">The sequence shown here is derived from an EMBL/GenBank/DDBJ whole genome shotgun (WGS) entry which is preliminary data.</text>
</comment>
<name>A0ABW3QY34_9PSEU</name>
<accession>A0ABW3QY34</accession>
<proteinExistence type="predicted"/>
<dbReference type="Proteomes" id="UP001597168">
    <property type="component" value="Unassembled WGS sequence"/>
</dbReference>
<sequence length="704" mass="73956">MTALDGIDDVDWASLDHAYGPADDVPGALRDAAGADEERAGEALDHLFGSIHHQGTLYPATPRAVPFVARLAADPATPGRAGLVHLLGVIAESDDAAPDVLADVRSALGRETPRLLPLLDDPDAEVRHLATHLLGNLPSPAEVVPALRARRERERSPHVVAGLLAAAGRLAPAECAGWLPDELAPALPADVRAGALWAIADAALPWPEAATDVVVDCWLEDEPLTNWVWSYDPFADIVARLDTARLTALCRTLSERGTAAAAQRAVEAAYERCVRSRSVRDALAPLLAAAVGHPAVSVRVAAATAVRDVRAAAPLAADTLAALLADPPPSDPNAPEARLFGLALDVLITLGDPRWRESFATALTDGVATADVLGSLIDSDVPCDPVLLAAVRRRLAALPPHWAHTPDDHAVLGHLRWHNEVNGLTRLLHRWGPDAADAVPELVALVPHDEWWAIRALAAMGPAASSAVSALKAVRDDPAASWQRRLDCAQALTAITEDVGHVTACVADAGVAEPVPAARTALRHDLPLDALLPALRDVATTAAGDGPAALRLRLEAARLLLSAGDAETPVRTAADAFDRGWHLTDAAELAGLVGPPAAALAPRLRDLLADPHDTYAAALAVRRVTGEAKPLLDALRQRLAWAGGGAWLAESLRELGDDAAPLVPDLRVLADGDAAMPGGIHGRMVRQDDEERERLFAVLAELQA</sequence>
<keyword evidence="2" id="KW-1185">Reference proteome</keyword>
<evidence type="ECO:0000313" key="2">
    <source>
        <dbReference type="Proteomes" id="UP001597168"/>
    </source>
</evidence>
<protein>
    <recommendedName>
        <fullName evidence="3">HEAT repeat protein</fullName>
    </recommendedName>
</protein>
<organism evidence="1 2">
    <name type="scientific">Saccharothrix hoggarensis</name>
    <dbReference type="NCBI Taxonomy" id="913853"/>
    <lineage>
        <taxon>Bacteria</taxon>
        <taxon>Bacillati</taxon>
        <taxon>Actinomycetota</taxon>
        <taxon>Actinomycetes</taxon>
        <taxon>Pseudonocardiales</taxon>
        <taxon>Pseudonocardiaceae</taxon>
        <taxon>Saccharothrix</taxon>
    </lineage>
</organism>
<reference evidence="2" key="1">
    <citation type="journal article" date="2019" name="Int. J. Syst. Evol. Microbiol.">
        <title>The Global Catalogue of Microorganisms (GCM) 10K type strain sequencing project: providing services to taxonomists for standard genome sequencing and annotation.</title>
        <authorList>
            <consortium name="The Broad Institute Genomics Platform"/>
            <consortium name="The Broad Institute Genome Sequencing Center for Infectious Disease"/>
            <person name="Wu L."/>
            <person name="Ma J."/>
        </authorList>
    </citation>
    <scope>NUCLEOTIDE SEQUENCE [LARGE SCALE GENOMIC DNA]</scope>
    <source>
        <strain evidence="2">CCUG 60214</strain>
    </source>
</reference>